<evidence type="ECO:0000313" key="2">
    <source>
        <dbReference type="Proteomes" id="UP000051952"/>
    </source>
</evidence>
<reference evidence="2" key="1">
    <citation type="submission" date="2015-09" db="EMBL/GenBank/DDBJ databases">
        <authorList>
            <consortium name="Pathogen Informatics"/>
        </authorList>
    </citation>
    <scope>NUCLEOTIDE SEQUENCE [LARGE SCALE GENOMIC DNA]</scope>
    <source>
        <strain evidence="2">Lake Konstanz</strain>
    </source>
</reference>
<organism evidence="1 2">
    <name type="scientific">Bodo saltans</name>
    <name type="common">Flagellated protozoan</name>
    <dbReference type="NCBI Taxonomy" id="75058"/>
    <lineage>
        <taxon>Eukaryota</taxon>
        <taxon>Discoba</taxon>
        <taxon>Euglenozoa</taxon>
        <taxon>Kinetoplastea</taxon>
        <taxon>Metakinetoplastina</taxon>
        <taxon>Eubodonida</taxon>
        <taxon>Bodonidae</taxon>
        <taxon>Bodo</taxon>
    </lineage>
</organism>
<proteinExistence type="predicted"/>
<sequence>MTQVSWGHYLNIHKYFADRCKLGLTLDDIFQEPVCVTEKLDGSNLGIHISALPPVTSGEGSGEPVATARHFSIVALMGRNSVLWAPSPAIATAKTGAAPTAVPNTKYGNAGALEGLPTAMLAFASSIATTLNVDEMIIYGEAYRGEGQKKASWHPFGYKVPSVAVSPSDAGTEMSEVDVASDSDSEDGSGLWRKFNLTTAVHQLFTAHQNVPVFNTTCNAAALPSLASLPCRNAYADALVLHSQNTHVVCPPLLLFSGGSLGAAIEALAPMLTAPIARTFEGTFIVCEVRGGGFKWKTGLHEEQKGIPNAEELVEMALEGYQAKVAKVEAYEDGCDERLNCKMQWMRSTIPLGCGFTDPKCAALYATLYNVFRARPTFAPAPTAKKSAAAALLLLPNQPLQRKQSRLKRTSWPHFLESCLKPPLTSKRCPRSFVARLWIPLCLLWLLKCA</sequence>
<dbReference type="VEuPathDB" id="TriTrypDB:BSAL_08185"/>
<accession>A0A0S4JAP5</accession>
<dbReference type="AlphaFoldDB" id="A0A0S4JAP5"/>
<dbReference type="Proteomes" id="UP000051952">
    <property type="component" value="Unassembled WGS sequence"/>
</dbReference>
<gene>
    <name evidence="1" type="ORF">BSAL_08185</name>
</gene>
<protein>
    <submittedName>
        <fullName evidence="1">Uncharacterized protein</fullName>
    </submittedName>
</protein>
<name>A0A0S4JAP5_BODSA</name>
<evidence type="ECO:0000313" key="1">
    <source>
        <dbReference type="EMBL" id="CUG87071.1"/>
    </source>
</evidence>
<keyword evidence="2" id="KW-1185">Reference proteome</keyword>
<dbReference type="EMBL" id="CYKH01001430">
    <property type="protein sequence ID" value="CUG87071.1"/>
    <property type="molecule type" value="Genomic_DNA"/>
</dbReference>